<evidence type="ECO:0000313" key="2">
    <source>
        <dbReference type="EMBL" id="PIE82750.1"/>
    </source>
</evidence>
<comment type="caution">
    <text evidence="2">The sequence shown here is derived from an EMBL/GenBank/DDBJ whole genome shotgun (WGS) entry which is preliminary data.</text>
</comment>
<proteinExistence type="predicted"/>
<accession>A0A2G6PET4</accession>
<protein>
    <submittedName>
        <fullName evidence="2">Uncharacterized protein</fullName>
    </submittedName>
</protein>
<evidence type="ECO:0000313" key="3">
    <source>
        <dbReference type="Proteomes" id="UP000229278"/>
    </source>
</evidence>
<gene>
    <name evidence="2" type="ORF">CSA09_05530</name>
</gene>
<organism evidence="2 3">
    <name type="scientific">Candidatus Contendibacter odensensis</name>
    <dbReference type="NCBI Taxonomy" id="1400860"/>
    <lineage>
        <taxon>Bacteria</taxon>
        <taxon>Pseudomonadati</taxon>
        <taxon>Pseudomonadota</taxon>
        <taxon>Gammaproteobacteria</taxon>
        <taxon>Candidatus Competibacteraceae</taxon>
        <taxon>Candidatus Contendibacter</taxon>
    </lineage>
</organism>
<keyword evidence="1" id="KW-1133">Transmembrane helix</keyword>
<name>A0A2G6PET4_9GAMM</name>
<dbReference type="EMBL" id="PDTV01000013">
    <property type="protein sequence ID" value="PIE82750.1"/>
    <property type="molecule type" value="Genomic_DNA"/>
</dbReference>
<evidence type="ECO:0000256" key="1">
    <source>
        <dbReference type="SAM" id="Phobius"/>
    </source>
</evidence>
<reference evidence="2 3" key="1">
    <citation type="submission" date="2017-10" db="EMBL/GenBank/DDBJ databases">
        <title>Novel microbial diversity and functional potential in the marine mammal oral microbiome.</title>
        <authorList>
            <person name="Dudek N.K."/>
            <person name="Sun C.L."/>
            <person name="Burstein D."/>
            <person name="Kantor R.S."/>
            <person name="Aliaga Goltsman D.S."/>
            <person name="Bik E.M."/>
            <person name="Thomas B.C."/>
            <person name="Banfield J.F."/>
            <person name="Relman D.A."/>
        </authorList>
    </citation>
    <scope>NUCLEOTIDE SEQUENCE [LARGE SCALE GENOMIC DNA]</scope>
    <source>
        <strain evidence="2">DOLJORAL78_50_517</strain>
    </source>
</reference>
<dbReference type="AlphaFoldDB" id="A0A2G6PET4"/>
<keyword evidence="1" id="KW-0472">Membrane</keyword>
<dbReference type="Proteomes" id="UP000229278">
    <property type="component" value="Unassembled WGS sequence"/>
</dbReference>
<sequence length="106" mass="12244">MHWKWQQGIKRRFWPGGWPWCATFRDAGAHFQRAGGVYSETHRIGVPLFIFPWGYDRLHTLQAGLFQEGIAIIAFIMAFVGQPLFRTKTASQATREYTLCNGILRT</sequence>
<feature type="transmembrane region" description="Helical" evidence="1">
    <location>
        <begin position="65"/>
        <end position="85"/>
    </location>
</feature>
<keyword evidence="1" id="KW-0812">Transmembrane</keyword>